<sequence length="195" mass="22225">MADVLKGSKTKIIASDPSENMVENFRNSLPEIECKQFPAQAIDLPDESVNAVVVANALHWFADSKESFDEIHRVLVPGGKFGIFWYAPDYTCPWISDVAAFLQHLYQQRDVHFLASESFKNQYMPKVKESGKFHKFEGDASLFRFEVPTTSDSIYEYLCSFSVVSIADAETKLAFKSLYDNSIKKFFTDEGQEFK</sequence>
<dbReference type="OrthoDB" id="506498at2759"/>
<comment type="similarity">
    <text evidence="1">Belongs to the methyltransferase superfamily.</text>
</comment>
<dbReference type="PANTHER" id="PTHR44942:SF4">
    <property type="entry name" value="METHYLTRANSFERASE TYPE 11 DOMAIN-CONTAINING PROTEIN"/>
    <property type="match status" value="1"/>
</dbReference>
<keyword evidence="6" id="KW-1185">Reference proteome</keyword>
<dbReference type="GO" id="GO:0032259">
    <property type="term" value="P:methylation"/>
    <property type="evidence" value="ECO:0007669"/>
    <property type="project" value="UniProtKB-KW"/>
</dbReference>
<dbReference type="SUPFAM" id="SSF53335">
    <property type="entry name" value="S-adenosyl-L-methionine-dependent methyltransferases"/>
    <property type="match status" value="1"/>
</dbReference>
<dbReference type="GeneID" id="110236808"/>
<reference evidence="5" key="1">
    <citation type="submission" date="2022-11" db="UniProtKB">
        <authorList>
            <consortium name="EnsemblMetazoa"/>
        </authorList>
    </citation>
    <scope>IDENTIFICATION</scope>
</reference>
<dbReference type="InterPro" id="IPR051052">
    <property type="entry name" value="Diverse_substrate_MTase"/>
</dbReference>
<dbReference type="InterPro" id="IPR013216">
    <property type="entry name" value="Methyltransf_11"/>
</dbReference>
<dbReference type="KEGG" id="epa:110236808"/>
<name>A0A913X2V7_EXADI</name>
<dbReference type="Gene3D" id="3.40.50.150">
    <property type="entry name" value="Vaccinia Virus protein VP39"/>
    <property type="match status" value="1"/>
</dbReference>
<dbReference type="AlphaFoldDB" id="A0A913X2V7"/>
<dbReference type="PANTHER" id="PTHR44942">
    <property type="entry name" value="METHYLTRANSF_11 DOMAIN-CONTAINING PROTEIN"/>
    <property type="match status" value="1"/>
</dbReference>
<evidence type="ECO:0000313" key="5">
    <source>
        <dbReference type="EnsemblMetazoa" id="XP_020898023.2"/>
    </source>
</evidence>
<dbReference type="InterPro" id="IPR029063">
    <property type="entry name" value="SAM-dependent_MTases_sf"/>
</dbReference>
<organism evidence="5 6">
    <name type="scientific">Exaiptasia diaphana</name>
    <name type="common">Tropical sea anemone</name>
    <name type="synonym">Aiptasia pulchella</name>
    <dbReference type="NCBI Taxonomy" id="2652724"/>
    <lineage>
        <taxon>Eukaryota</taxon>
        <taxon>Metazoa</taxon>
        <taxon>Cnidaria</taxon>
        <taxon>Anthozoa</taxon>
        <taxon>Hexacorallia</taxon>
        <taxon>Actiniaria</taxon>
        <taxon>Aiptasiidae</taxon>
        <taxon>Exaiptasia</taxon>
    </lineage>
</organism>
<evidence type="ECO:0000256" key="2">
    <source>
        <dbReference type="ARBA" id="ARBA00022603"/>
    </source>
</evidence>
<dbReference type="EnsemblMetazoa" id="XM_021042364.2">
    <property type="protein sequence ID" value="XP_020898023.2"/>
    <property type="gene ID" value="LOC110236808"/>
</dbReference>
<keyword evidence="3" id="KW-0808">Transferase</keyword>
<protein>
    <recommendedName>
        <fullName evidence="4">Methyltransferase type 11 domain-containing protein</fullName>
    </recommendedName>
</protein>
<proteinExistence type="inferred from homology"/>
<dbReference type="CDD" id="cd02440">
    <property type="entry name" value="AdoMet_MTases"/>
    <property type="match status" value="1"/>
</dbReference>
<accession>A0A913X2V7</accession>
<evidence type="ECO:0000313" key="6">
    <source>
        <dbReference type="Proteomes" id="UP000887567"/>
    </source>
</evidence>
<evidence type="ECO:0000259" key="4">
    <source>
        <dbReference type="Pfam" id="PF08241"/>
    </source>
</evidence>
<evidence type="ECO:0000256" key="3">
    <source>
        <dbReference type="ARBA" id="ARBA00022679"/>
    </source>
</evidence>
<keyword evidence="2" id="KW-0489">Methyltransferase</keyword>
<dbReference type="Proteomes" id="UP000887567">
    <property type="component" value="Unplaced"/>
</dbReference>
<evidence type="ECO:0000256" key="1">
    <source>
        <dbReference type="ARBA" id="ARBA00008361"/>
    </source>
</evidence>
<dbReference type="GO" id="GO:0008757">
    <property type="term" value="F:S-adenosylmethionine-dependent methyltransferase activity"/>
    <property type="evidence" value="ECO:0007669"/>
    <property type="project" value="InterPro"/>
</dbReference>
<feature type="domain" description="Methyltransferase type 11" evidence="4">
    <location>
        <begin position="10"/>
        <end position="81"/>
    </location>
</feature>
<dbReference type="RefSeq" id="XP_020898023.2">
    <property type="nucleotide sequence ID" value="XM_021042364.2"/>
</dbReference>
<dbReference type="Pfam" id="PF08241">
    <property type="entry name" value="Methyltransf_11"/>
    <property type="match status" value="1"/>
</dbReference>